<keyword evidence="7" id="KW-0808">Transferase</keyword>
<dbReference type="PANTHER" id="PTHR15840">
    <property type="entry name" value="CGI-121 FAMILY MEMBER"/>
    <property type="match status" value="1"/>
</dbReference>
<evidence type="ECO:0000256" key="2">
    <source>
        <dbReference type="ARBA" id="ARBA00005546"/>
    </source>
</evidence>
<dbReference type="GO" id="GO:0016301">
    <property type="term" value="F:kinase activity"/>
    <property type="evidence" value="ECO:0007669"/>
    <property type="project" value="UniProtKB-KW"/>
</dbReference>
<protein>
    <submittedName>
        <fullName evidence="7">Kinase binding protein cgi-121 protein</fullName>
    </submittedName>
</protein>
<dbReference type="SUPFAM" id="SSF143870">
    <property type="entry name" value="PF0523-like"/>
    <property type="match status" value="1"/>
</dbReference>
<accession>A0A0F7U502</accession>
<evidence type="ECO:0000256" key="5">
    <source>
        <dbReference type="RuleBase" id="RU004398"/>
    </source>
</evidence>
<dbReference type="InterPro" id="IPR036504">
    <property type="entry name" value="CGI121/TPRKB_sf"/>
</dbReference>
<evidence type="ECO:0000256" key="3">
    <source>
        <dbReference type="ARBA" id="ARBA00022694"/>
    </source>
</evidence>
<evidence type="ECO:0000256" key="6">
    <source>
        <dbReference type="SAM" id="MobiDB-lite"/>
    </source>
</evidence>
<keyword evidence="3" id="KW-0819">tRNA processing</keyword>
<gene>
    <name evidence="7" type="ORF">BN1204_001325</name>
</gene>
<dbReference type="GO" id="GO:0000408">
    <property type="term" value="C:EKC/KEOPS complex"/>
    <property type="evidence" value="ECO:0007669"/>
    <property type="project" value="TreeGrafter"/>
</dbReference>
<feature type="compositionally biased region" description="Low complexity" evidence="6">
    <location>
        <begin position="74"/>
        <end position="87"/>
    </location>
</feature>
<keyword evidence="4 5" id="KW-0539">Nucleus</keyword>
<comment type="similarity">
    <text evidence="2 5">Belongs to the CGI121/TPRKB family.</text>
</comment>
<evidence type="ECO:0000256" key="1">
    <source>
        <dbReference type="ARBA" id="ARBA00004123"/>
    </source>
</evidence>
<feature type="compositionally biased region" description="Polar residues" evidence="6">
    <location>
        <begin position="101"/>
        <end position="121"/>
    </location>
</feature>
<dbReference type="AlphaFoldDB" id="A0A0F7U502"/>
<organism evidence="7">
    <name type="scientific">Neospora caninum (strain Liverpool)</name>
    <dbReference type="NCBI Taxonomy" id="572307"/>
    <lineage>
        <taxon>Eukaryota</taxon>
        <taxon>Sar</taxon>
        <taxon>Alveolata</taxon>
        <taxon>Apicomplexa</taxon>
        <taxon>Conoidasida</taxon>
        <taxon>Coccidia</taxon>
        <taxon>Eucoccidiorida</taxon>
        <taxon>Eimeriorina</taxon>
        <taxon>Sarcocystidae</taxon>
        <taxon>Neospora</taxon>
    </lineage>
</organism>
<dbReference type="GO" id="GO:0005829">
    <property type="term" value="C:cytosol"/>
    <property type="evidence" value="ECO:0007669"/>
    <property type="project" value="TreeGrafter"/>
</dbReference>
<comment type="subcellular location">
    <subcellularLocation>
        <location evidence="1">Nucleus</location>
    </subcellularLocation>
</comment>
<name>A0A0F7U502_NEOCL</name>
<dbReference type="GO" id="GO:0002949">
    <property type="term" value="P:tRNA threonylcarbamoyladenosine modification"/>
    <property type="evidence" value="ECO:0007669"/>
    <property type="project" value="TreeGrafter"/>
</dbReference>
<sequence length="263" mass="29018">MERCTGCETDAFISAHFEEQKRSESSPSDQAAFVTYCLAPLRPDIYVTIGLCVGVTNSKEVFEETIRKSHEQTDGTASDAASSARTSHGCPEQGEPRARNGFTSSELGSDSTRSSPANAARSPQRSFSCWLCMNPGSLVSLDQVLLGVLRAVEHFEEGSMKTNDLKKEILYCASPSRNIAQALQHLGSQPDMRQLLLVMVQMSAEQQRSVCSRIRGTWRELSCLSELRDRNRIRSFIHCTNDEETLPGGLEAAVMGRIACKYI</sequence>
<dbReference type="Pfam" id="PF08617">
    <property type="entry name" value="CGI-121"/>
    <property type="match status" value="1"/>
</dbReference>
<dbReference type="GO" id="GO:0005634">
    <property type="term" value="C:nucleus"/>
    <property type="evidence" value="ECO:0007669"/>
    <property type="project" value="UniProtKB-SubCell"/>
</dbReference>
<dbReference type="InterPro" id="IPR013926">
    <property type="entry name" value="CGI121/TPRKB"/>
</dbReference>
<dbReference type="Gene3D" id="3.30.2380.10">
    <property type="entry name" value="CGI121/TPRKB"/>
    <property type="match status" value="1"/>
</dbReference>
<feature type="region of interest" description="Disordered" evidence="6">
    <location>
        <begin position="66"/>
        <end position="121"/>
    </location>
</feature>
<proteinExistence type="inferred from homology"/>
<dbReference type="PANTHER" id="PTHR15840:SF10">
    <property type="entry name" value="EKC_KEOPS COMPLEX SUBUNIT TPRKB"/>
    <property type="match status" value="1"/>
</dbReference>
<dbReference type="EMBL" id="LN714474">
    <property type="protein sequence ID" value="CEL64226.1"/>
    <property type="molecule type" value="Genomic_DNA"/>
</dbReference>
<keyword evidence="7" id="KW-0418">Kinase</keyword>
<evidence type="ECO:0000313" key="7">
    <source>
        <dbReference type="EMBL" id="CEL64226.1"/>
    </source>
</evidence>
<reference evidence="7" key="1">
    <citation type="journal article" date="2015" name="PLoS ONE">
        <title>Comprehensive Evaluation of Toxoplasma gondii VEG and Neospora caninum LIV Genomes with Tachyzoite Stage Transcriptome and Proteome Defines Novel Transcript Features.</title>
        <authorList>
            <person name="Ramaprasad A."/>
            <person name="Mourier T."/>
            <person name="Naeem R."/>
            <person name="Malas T.B."/>
            <person name="Moussa E."/>
            <person name="Panigrahi A."/>
            <person name="Vermont S.J."/>
            <person name="Otto T.D."/>
            <person name="Wastling J."/>
            <person name="Pain A."/>
        </authorList>
    </citation>
    <scope>NUCLEOTIDE SEQUENCE</scope>
    <source>
        <strain evidence="7">Liverpool</strain>
    </source>
</reference>
<evidence type="ECO:0000256" key="4">
    <source>
        <dbReference type="ARBA" id="ARBA00023242"/>
    </source>
</evidence>